<keyword evidence="2" id="KW-0539">Nucleus</keyword>
<dbReference type="InterPro" id="IPR040390">
    <property type="entry name" value="TIFY/JAZ"/>
</dbReference>
<evidence type="ECO:0000259" key="4">
    <source>
        <dbReference type="PROSITE" id="PS51320"/>
    </source>
</evidence>
<sequence>MSRATVELDFFGMEKQISANSRFPKFLNRQRSFRDIQSAISKINPELLKSVIASGSANQQSTPENGYQFDSKKSFSVPATPKEEQTPFPRLPVYYPLQRPALENPPQTAPLTIFYNGTVAVFDVPRDTAESILKLAENGFSKAVESTNQKQVLESLEGDLPIARRKSLQRFLEKRKERLTSLSPYACTPDCRS</sequence>
<evidence type="ECO:0000256" key="1">
    <source>
        <dbReference type="ARBA" id="ARBA00008614"/>
    </source>
</evidence>
<dbReference type="InterPro" id="IPR018467">
    <property type="entry name" value="CCT_CS"/>
</dbReference>
<reference evidence="5" key="1">
    <citation type="journal article" date="2023" name="Plant Biotechnol. J.">
        <title>Chromosome-level wild Hevea brasiliensis genome provides new tools for genomic-assisted breeding and valuable loci to elevate rubber yield.</title>
        <authorList>
            <person name="Cheng H."/>
            <person name="Song X."/>
            <person name="Hu Y."/>
            <person name="Wu T."/>
            <person name="Yang Q."/>
            <person name="An Z."/>
            <person name="Feng S."/>
            <person name="Deng Z."/>
            <person name="Wu W."/>
            <person name="Zeng X."/>
            <person name="Tu M."/>
            <person name="Wang X."/>
            <person name="Huang H."/>
        </authorList>
    </citation>
    <scope>NUCLEOTIDE SEQUENCE</scope>
    <source>
        <strain evidence="5">MT/VB/25A 57/8</strain>
    </source>
</reference>
<proteinExistence type="inferred from homology"/>
<evidence type="ECO:0000313" key="5">
    <source>
        <dbReference type="EMBL" id="KAJ9180450.1"/>
    </source>
</evidence>
<feature type="region of interest" description="Disordered" evidence="3">
    <location>
        <begin position="57"/>
        <end position="89"/>
    </location>
</feature>
<accession>A0ABQ9MLF6</accession>
<comment type="subcellular location">
    <subcellularLocation>
        <location evidence="2">Nucleus</location>
    </subcellularLocation>
</comment>
<dbReference type="PROSITE" id="PS51320">
    <property type="entry name" value="TIFY"/>
    <property type="match status" value="1"/>
</dbReference>
<dbReference type="SMART" id="SM00979">
    <property type="entry name" value="TIFY"/>
    <property type="match status" value="1"/>
</dbReference>
<feature type="domain" description="Tify" evidence="4">
    <location>
        <begin position="104"/>
        <end position="138"/>
    </location>
</feature>
<comment type="domain">
    <text evidence="2">The jas domain is required for interaction with COI1.</text>
</comment>
<name>A0ABQ9MLF6_HEVBR</name>
<dbReference type="Proteomes" id="UP001174677">
    <property type="component" value="Chromosome 5"/>
</dbReference>
<dbReference type="Pfam" id="PF06200">
    <property type="entry name" value="tify"/>
    <property type="match status" value="1"/>
</dbReference>
<comment type="similarity">
    <text evidence="1 2">Belongs to the TIFY/JAZ family.</text>
</comment>
<dbReference type="PANTHER" id="PTHR33077">
    <property type="entry name" value="PROTEIN TIFY 4A-RELATED-RELATED"/>
    <property type="match status" value="1"/>
</dbReference>
<keyword evidence="2" id="KW-1184">Jasmonic acid signaling pathway</keyword>
<evidence type="ECO:0000256" key="3">
    <source>
        <dbReference type="SAM" id="MobiDB-lite"/>
    </source>
</evidence>
<dbReference type="EMBL" id="JARPOI010000005">
    <property type="protein sequence ID" value="KAJ9180450.1"/>
    <property type="molecule type" value="Genomic_DNA"/>
</dbReference>
<protein>
    <recommendedName>
        <fullName evidence="2">Protein TIFY</fullName>
    </recommendedName>
    <alternativeName>
        <fullName evidence="2">Jasmonate ZIM domain-containing protein</fullName>
    </alternativeName>
</protein>
<evidence type="ECO:0000256" key="2">
    <source>
        <dbReference type="RuleBase" id="RU369065"/>
    </source>
</evidence>
<dbReference type="Pfam" id="PF09425">
    <property type="entry name" value="Jas_motif"/>
    <property type="match status" value="1"/>
</dbReference>
<dbReference type="PANTHER" id="PTHR33077:SF5">
    <property type="entry name" value="PROTEIN TIFY 9"/>
    <property type="match status" value="1"/>
</dbReference>
<evidence type="ECO:0000313" key="6">
    <source>
        <dbReference type="Proteomes" id="UP001174677"/>
    </source>
</evidence>
<comment type="function">
    <text evidence="2">Repressor of jasmonate responses.</text>
</comment>
<comment type="caution">
    <text evidence="5">The sequence shown here is derived from an EMBL/GenBank/DDBJ whole genome shotgun (WGS) entry which is preliminary data.</text>
</comment>
<organism evidence="5 6">
    <name type="scientific">Hevea brasiliensis</name>
    <name type="common">Para rubber tree</name>
    <name type="synonym">Siphonia brasiliensis</name>
    <dbReference type="NCBI Taxonomy" id="3981"/>
    <lineage>
        <taxon>Eukaryota</taxon>
        <taxon>Viridiplantae</taxon>
        <taxon>Streptophyta</taxon>
        <taxon>Embryophyta</taxon>
        <taxon>Tracheophyta</taxon>
        <taxon>Spermatophyta</taxon>
        <taxon>Magnoliopsida</taxon>
        <taxon>eudicotyledons</taxon>
        <taxon>Gunneridae</taxon>
        <taxon>Pentapetalae</taxon>
        <taxon>rosids</taxon>
        <taxon>fabids</taxon>
        <taxon>Malpighiales</taxon>
        <taxon>Euphorbiaceae</taxon>
        <taxon>Crotonoideae</taxon>
        <taxon>Micrandreae</taxon>
        <taxon>Hevea</taxon>
    </lineage>
</organism>
<keyword evidence="6" id="KW-1185">Reference proteome</keyword>
<gene>
    <name evidence="5" type="ORF">P3X46_008690</name>
</gene>
<dbReference type="InterPro" id="IPR010399">
    <property type="entry name" value="Tify_dom"/>
</dbReference>